<evidence type="ECO:0000256" key="1">
    <source>
        <dbReference type="SAM" id="MobiDB-lite"/>
    </source>
</evidence>
<evidence type="ECO:0000313" key="3">
    <source>
        <dbReference type="Proteomes" id="UP000631535"/>
    </source>
</evidence>
<feature type="region of interest" description="Disordered" evidence="1">
    <location>
        <begin position="54"/>
        <end position="157"/>
    </location>
</feature>
<comment type="caution">
    <text evidence="2">The sequence shown here is derived from an EMBL/GenBank/DDBJ whole genome shotgun (WGS) entry which is preliminary data.</text>
</comment>
<sequence>MHERGTLPQARKAEDRRFEQHVLARGPSAVAPALVHCSLPSRVRASAKAAAGWFPPAVAGRPGRPPLGSSRCGPSEVCSMHGTHGHSRPFPAAGDEDLPAGLPRTTLRGSQGPALREPSGAGRSYASVGNGHPLAGDSLPRQRQEGLPTWQNSSTRR</sequence>
<name>A0ABQ2LRR3_9ACTN</name>
<dbReference type="EMBL" id="BMMP01000001">
    <property type="protein sequence ID" value="GGO41817.1"/>
    <property type="molecule type" value="Genomic_DNA"/>
</dbReference>
<evidence type="ECO:0000313" key="2">
    <source>
        <dbReference type="EMBL" id="GGO41817.1"/>
    </source>
</evidence>
<reference evidence="3" key="1">
    <citation type="journal article" date="2019" name="Int. J. Syst. Evol. Microbiol.">
        <title>The Global Catalogue of Microorganisms (GCM) 10K type strain sequencing project: providing services to taxonomists for standard genome sequencing and annotation.</title>
        <authorList>
            <consortium name="The Broad Institute Genomics Platform"/>
            <consortium name="The Broad Institute Genome Sequencing Center for Infectious Disease"/>
            <person name="Wu L."/>
            <person name="Ma J."/>
        </authorList>
    </citation>
    <scope>NUCLEOTIDE SEQUENCE [LARGE SCALE GENOMIC DNA]</scope>
    <source>
        <strain evidence="3">CGMCC 4.7178</strain>
    </source>
</reference>
<organism evidence="2 3">
    <name type="scientific">Streptomyces daqingensis</name>
    <dbReference type="NCBI Taxonomy" id="1472640"/>
    <lineage>
        <taxon>Bacteria</taxon>
        <taxon>Bacillati</taxon>
        <taxon>Actinomycetota</taxon>
        <taxon>Actinomycetes</taxon>
        <taxon>Kitasatosporales</taxon>
        <taxon>Streptomycetaceae</taxon>
        <taxon>Streptomyces</taxon>
    </lineage>
</organism>
<keyword evidence="3" id="KW-1185">Reference proteome</keyword>
<dbReference type="Proteomes" id="UP000631535">
    <property type="component" value="Unassembled WGS sequence"/>
</dbReference>
<gene>
    <name evidence="2" type="ORF">GCM10012287_01300</name>
</gene>
<protein>
    <submittedName>
        <fullName evidence="2">Uncharacterized protein</fullName>
    </submittedName>
</protein>
<feature type="region of interest" description="Disordered" evidence="1">
    <location>
        <begin position="1"/>
        <end position="20"/>
    </location>
</feature>
<proteinExistence type="predicted"/>
<accession>A0ABQ2LRR3</accession>